<protein>
    <submittedName>
        <fullName evidence="1">Uncharacterized protein</fullName>
    </submittedName>
</protein>
<dbReference type="EMBL" id="JAMKFB020000004">
    <property type="protein sequence ID" value="KAL0195536.1"/>
    <property type="molecule type" value="Genomic_DNA"/>
</dbReference>
<sequence>MQVLTVSSSVPLRVSAALKAGGFTGEGETFDQHFAAASAGIGQVLGQLDTLERHMKYLQCLARIEELSDSIQQYLMTNSVQNGLSGYGHLQAFLRETLRFWHKILKDKLTSDFEEVLTQFHWPFISPPTQTLSPPANAQELNSQLDLL</sequence>
<dbReference type="Proteomes" id="UP001529510">
    <property type="component" value="Unassembled WGS sequence"/>
</dbReference>
<comment type="caution">
    <text evidence="1">The sequence shown here is derived from an EMBL/GenBank/DDBJ whole genome shotgun (WGS) entry which is preliminary data.</text>
</comment>
<keyword evidence="2" id="KW-1185">Reference proteome</keyword>
<gene>
    <name evidence="1" type="ORF">M9458_009108</name>
</gene>
<dbReference type="PANTHER" id="PTHR13520">
    <property type="entry name" value="RAD50-INTERACTING PROTEIN 1 RINT-1"/>
    <property type="match status" value="1"/>
</dbReference>
<dbReference type="PANTHER" id="PTHR13520:SF0">
    <property type="entry name" value="RAD50-INTERACTING PROTEIN 1"/>
    <property type="match status" value="1"/>
</dbReference>
<accession>A0ABD0RAJ7</accession>
<name>A0ABD0RAJ7_CIRMR</name>
<feature type="non-terminal residue" evidence="1">
    <location>
        <position position="148"/>
    </location>
</feature>
<evidence type="ECO:0000313" key="2">
    <source>
        <dbReference type="Proteomes" id="UP001529510"/>
    </source>
</evidence>
<organism evidence="1 2">
    <name type="scientific">Cirrhinus mrigala</name>
    <name type="common">Mrigala</name>
    <dbReference type="NCBI Taxonomy" id="683832"/>
    <lineage>
        <taxon>Eukaryota</taxon>
        <taxon>Metazoa</taxon>
        <taxon>Chordata</taxon>
        <taxon>Craniata</taxon>
        <taxon>Vertebrata</taxon>
        <taxon>Euteleostomi</taxon>
        <taxon>Actinopterygii</taxon>
        <taxon>Neopterygii</taxon>
        <taxon>Teleostei</taxon>
        <taxon>Ostariophysi</taxon>
        <taxon>Cypriniformes</taxon>
        <taxon>Cyprinidae</taxon>
        <taxon>Labeoninae</taxon>
        <taxon>Labeonini</taxon>
        <taxon>Cirrhinus</taxon>
    </lineage>
</organism>
<reference evidence="1 2" key="1">
    <citation type="submission" date="2024-05" db="EMBL/GenBank/DDBJ databases">
        <title>Genome sequencing and assembly of Indian major carp, Cirrhinus mrigala (Hamilton, 1822).</title>
        <authorList>
            <person name="Mohindra V."/>
            <person name="Chowdhury L.M."/>
            <person name="Lal K."/>
            <person name="Jena J.K."/>
        </authorList>
    </citation>
    <scope>NUCLEOTIDE SEQUENCE [LARGE SCALE GENOMIC DNA]</scope>
    <source>
        <strain evidence="1">CM1030</strain>
        <tissue evidence="1">Blood</tissue>
    </source>
</reference>
<proteinExistence type="predicted"/>
<dbReference type="InterPro" id="IPR007528">
    <property type="entry name" value="RINT1_Tip20"/>
</dbReference>
<evidence type="ECO:0000313" key="1">
    <source>
        <dbReference type="EMBL" id="KAL0195536.1"/>
    </source>
</evidence>
<dbReference type="AlphaFoldDB" id="A0ABD0RAJ7"/>